<sequence>MAEINEQICLDPKTKEEIMTRLKRAEGQLRGIQKMLEEERSCQDLIIQLAAVKAAVSQTALAVLSHQLVHCLKTEICDGRPVDQVLEKFQEIFKKLS</sequence>
<dbReference type="EMBL" id="SLUN01000018">
    <property type="protein sequence ID" value="TCL64725.1"/>
    <property type="molecule type" value="Genomic_DNA"/>
</dbReference>
<evidence type="ECO:0000313" key="2">
    <source>
        <dbReference type="Proteomes" id="UP000295008"/>
    </source>
</evidence>
<reference evidence="1 2" key="1">
    <citation type="submission" date="2019-03" db="EMBL/GenBank/DDBJ databases">
        <title>Genomic Encyclopedia of Type Strains, Phase IV (KMG-IV): sequencing the most valuable type-strain genomes for metagenomic binning, comparative biology and taxonomic classification.</title>
        <authorList>
            <person name="Goeker M."/>
        </authorList>
    </citation>
    <scope>NUCLEOTIDE SEQUENCE [LARGE SCALE GENOMIC DNA]</scope>
    <source>
        <strain evidence="1 2">LX-B</strain>
    </source>
</reference>
<dbReference type="CDD" id="cd10148">
    <property type="entry name" value="CsoR-like_DUF156"/>
    <property type="match status" value="1"/>
</dbReference>
<accession>A0A4R1RFI7</accession>
<evidence type="ECO:0000313" key="1">
    <source>
        <dbReference type="EMBL" id="TCL64725.1"/>
    </source>
</evidence>
<dbReference type="PANTHER" id="PTHR33677">
    <property type="entry name" value="TRANSCRIPTIONAL REPRESSOR FRMR-RELATED"/>
    <property type="match status" value="1"/>
</dbReference>
<dbReference type="GO" id="GO:0046872">
    <property type="term" value="F:metal ion binding"/>
    <property type="evidence" value="ECO:0007669"/>
    <property type="project" value="InterPro"/>
</dbReference>
<dbReference type="PANTHER" id="PTHR33677:SF5">
    <property type="entry name" value="TRANSCRIPTIONAL REPRESSOR FRMR"/>
    <property type="match status" value="1"/>
</dbReference>
<dbReference type="OrthoDB" id="9811244at2"/>
<dbReference type="Pfam" id="PF02583">
    <property type="entry name" value="Trns_repr_metal"/>
    <property type="match status" value="1"/>
</dbReference>
<keyword evidence="2" id="KW-1185">Reference proteome</keyword>
<dbReference type="GO" id="GO:0003677">
    <property type="term" value="F:DNA binding"/>
    <property type="evidence" value="ECO:0007669"/>
    <property type="project" value="UniProtKB-KW"/>
</dbReference>
<organism evidence="1 2">
    <name type="scientific">Hydrogenispora ethanolica</name>
    <dbReference type="NCBI Taxonomy" id="1082276"/>
    <lineage>
        <taxon>Bacteria</taxon>
        <taxon>Bacillati</taxon>
        <taxon>Bacillota</taxon>
        <taxon>Hydrogenispora</taxon>
    </lineage>
</organism>
<dbReference type="AlphaFoldDB" id="A0A4R1RFI7"/>
<proteinExistence type="predicted"/>
<comment type="caution">
    <text evidence="1">The sequence shown here is derived from an EMBL/GenBank/DDBJ whole genome shotgun (WGS) entry which is preliminary data.</text>
</comment>
<dbReference type="Gene3D" id="1.20.58.1000">
    <property type="entry name" value="Metal-sensitive repressor, helix protomer"/>
    <property type="match status" value="1"/>
</dbReference>
<dbReference type="RefSeq" id="WP_132015051.1">
    <property type="nucleotide sequence ID" value="NZ_SLUN01000018.1"/>
</dbReference>
<dbReference type="Proteomes" id="UP000295008">
    <property type="component" value="Unassembled WGS sequence"/>
</dbReference>
<gene>
    <name evidence="1" type="ORF">EDC14_101823</name>
</gene>
<keyword evidence="1" id="KW-0238">DNA-binding</keyword>
<dbReference type="InterPro" id="IPR003735">
    <property type="entry name" value="Metal_Tscrpt_repr"/>
</dbReference>
<protein>
    <submittedName>
        <fullName evidence="1">DNA-binding FrmR family transcriptional regulator</fullName>
    </submittedName>
</protein>
<name>A0A4R1RFI7_HYDET</name>
<dbReference type="InterPro" id="IPR038390">
    <property type="entry name" value="Metal_Tscrpt_repr_sf"/>
</dbReference>
<dbReference type="GO" id="GO:0045892">
    <property type="term" value="P:negative regulation of DNA-templated transcription"/>
    <property type="evidence" value="ECO:0007669"/>
    <property type="project" value="UniProtKB-ARBA"/>
</dbReference>